<dbReference type="InterPro" id="IPR028081">
    <property type="entry name" value="Leu-bd"/>
</dbReference>
<evidence type="ECO:0000313" key="7">
    <source>
        <dbReference type="EMBL" id="VTZ51723.1"/>
    </source>
</evidence>
<dbReference type="SUPFAM" id="SSF53822">
    <property type="entry name" value="Periplasmic binding protein-like I"/>
    <property type="match status" value="1"/>
</dbReference>
<accession>A0A8B6M9N4</accession>
<dbReference type="PANTHER" id="PTHR47151">
    <property type="entry name" value="LEU/ILE/VAL-BINDING ABC TRANSPORTER SUBUNIT"/>
    <property type="match status" value="1"/>
</dbReference>
<evidence type="ECO:0000256" key="5">
    <source>
        <dbReference type="SAM" id="SignalP"/>
    </source>
</evidence>
<feature type="domain" description="Leucine-binding protein" evidence="6">
    <location>
        <begin position="37"/>
        <end position="372"/>
    </location>
</feature>
<dbReference type="AlphaFoldDB" id="A0A8B6M9N4"/>
<protein>
    <submittedName>
        <fullName evidence="7">Leucine transporter subunit periplasmic-binding component of ABC superfamily</fullName>
    </submittedName>
</protein>
<evidence type="ECO:0000256" key="1">
    <source>
        <dbReference type="ARBA" id="ARBA00010062"/>
    </source>
</evidence>
<comment type="similarity">
    <text evidence="1">Belongs to the leucine-binding protein family.</text>
</comment>
<evidence type="ECO:0000313" key="8">
    <source>
        <dbReference type="Proteomes" id="UP000485880"/>
    </source>
</evidence>
<dbReference type="EMBL" id="CABFMQ020000109">
    <property type="protein sequence ID" value="VTZ51723.1"/>
    <property type="molecule type" value="Genomic_DNA"/>
</dbReference>
<evidence type="ECO:0000256" key="2">
    <source>
        <dbReference type="ARBA" id="ARBA00022448"/>
    </source>
</evidence>
<dbReference type="GO" id="GO:0006865">
    <property type="term" value="P:amino acid transport"/>
    <property type="evidence" value="ECO:0007669"/>
    <property type="project" value="UniProtKB-KW"/>
</dbReference>
<dbReference type="InterPro" id="IPR000709">
    <property type="entry name" value="Leu_Ile_Val-bd"/>
</dbReference>
<organism evidence="7 8">
    <name type="scientific">Methylocella tundrae</name>
    <dbReference type="NCBI Taxonomy" id="227605"/>
    <lineage>
        <taxon>Bacteria</taxon>
        <taxon>Pseudomonadati</taxon>
        <taxon>Pseudomonadota</taxon>
        <taxon>Alphaproteobacteria</taxon>
        <taxon>Hyphomicrobiales</taxon>
        <taxon>Beijerinckiaceae</taxon>
        <taxon>Methylocella</taxon>
    </lineage>
</organism>
<feature type="chain" id="PRO_5032788063" evidence="5">
    <location>
        <begin position="33"/>
        <end position="384"/>
    </location>
</feature>
<proteinExistence type="inferred from homology"/>
<keyword evidence="3 5" id="KW-0732">Signal</keyword>
<evidence type="ECO:0000256" key="4">
    <source>
        <dbReference type="ARBA" id="ARBA00022970"/>
    </source>
</evidence>
<sequence>MNRLTQLAMKRRQNVLATLALSILVAIGPGRAARADVRMAVGAPITGPDATFGAQLKMGAEQAVADINAAGGILGQKVSIETGDDAADPKQGVSVANKFVGDQVAFVIGHFNSGVTMPASDVYAENGILEITPGSTNPKITDRGIETLFRTCGRDDQQAAVAAKFLAGLGPKKIAILHDKTTYGKGLADETKKSLNALGVTEVLYEGVNKGEKDYSAIVSKLKESGADIVYWGGVHTEGGLLLRQMRDQGVNAVMMSGDGIASDEFAAIAGPGVEGTFMTFPPDPRDRPEAVRVVEEFKAKNFNPETYTLYSYAAVEVLKQAAEAAKSLDPLEVAKTIHSGMTFKTVIGDIKFDKKGDVTRADYVVFVWKKGPDGRISYYQLKQ</sequence>
<keyword evidence="8" id="KW-1185">Reference proteome</keyword>
<keyword evidence="2" id="KW-0813">Transport</keyword>
<evidence type="ECO:0000256" key="3">
    <source>
        <dbReference type="ARBA" id="ARBA00022729"/>
    </source>
</evidence>
<dbReference type="Gene3D" id="3.40.50.2300">
    <property type="match status" value="2"/>
</dbReference>
<gene>
    <name evidence="7" type="primary">livK</name>
    <name evidence="7" type="ORF">MPC4_50031</name>
</gene>
<dbReference type="PANTHER" id="PTHR47151:SF2">
    <property type="entry name" value="AMINO ACID BINDING PROTEIN"/>
    <property type="match status" value="1"/>
</dbReference>
<dbReference type="CDD" id="cd06342">
    <property type="entry name" value="PBP1_ABC_LIVBP-like"/>
    <property type="match status" value="1"/>
</dbReference>
<dbReference type="Proteomes" id="UP000485880">
    <property type="component" value="Unassembled WGS sequence"/>
</dbReference>
<dbReference type="Pfam" id="PF13458">
    <property type="entry name" value="Peripla_BP_6"/>
    <property type="match status" value="1"/>
</dbReference>
<reference evidence="7 8" key="1">
    <citation type="submission" date="2019-05" db="EMBL/GenBank/DDBJ databases">
        <authorList>
            <person name="Farhan Ul Haque M."/>
        </authorList>
    </citation>
    <scope>NUCLEOTIDE SEQUENCE [LARGE SCALE GENOMIC DNA]</scope>
    <source>
        <strain evidence="7">2</strain>
    </source>
</reference>
<dbReference type="PRINTS" id="PR00337">
    <property type="entry name" value="LEUILEVALBP"/>
</dbReference>
<evidence type="ECO:0000259" key="6">
    <source>
        <dbReference type="Pfam" id="PF13458"/>
    </source>
</evidence>
<comment type="caution">
    <text evidence="7">The sequence shown here is derived from an EMBL/GenBank/DDBJ whole genome shotgun (WGS) entry which is preliminary data.</text>
</comment>
<dbReference type="RefSeq" id="WP_244629066.1">
    <property type="nucleotide sequence ID" value="NZ_CABFMQ020000109.1"/>
</dbReference>
<dbReference type="InterPro" id="IPR028082">
    <property type="entry name" value="Peripla_BP_I"/>
</dbReference>
<keyword evidence="4" id="KW-0029">Amino-acid transport</keyword>
<name>A0A8B6M9N4_METTU</name>
<feature type="signal peptide" evidence="5">
    <location>
        <begin position="1"/>
        <end position="32"/>
    </location>
</feature>